<dbReference type="Proteomes" id="UP000003022">
    <property type="component" value="Unassembled WGS sequence"/>
</dbReference>
<dbReference type="AlphaFoldDB" id="F3NE43"/>
<keyword evidence="2" id="KW-1185">Reference proteome</keyword>
<gene>
    <name evidence="1" type="ORF">SGM_1407</name>
</gene>
<accession>F3NE43</accession>
<reference evidence="1 2" key="1">
    <citation type="journal article" date="2011" name="J. Bacteriol.">
        <title>Draft genome sequence of the marine bacterium Streptomyces griseoaurantiacus M045, which produces novel manumycin-type antibiotics with a pABA core component.</title>
        <authorList>
            <person name="Li F."/>
            <person name="Jiang P."/>
            <person name="Zheng H."/>
            <person name="Wang S."/>
            <person name="Zhao G."/>
            <person name="Qin S."/>
            <person name="Liu Z."/>
        </authorList>
    </citation>
    <scope>NUCLEOTIDE SEQUENCE [LARGE SCALE GENOMIC DNA]</scope>
    <source>
        <strain evidence="1 2">M045</strain>
    </source>
</reference>
<comment type="caution">
    <text evidence="1">The sequence shown here is derived from an EMBL/GenBank/DDBJ whole genome shotgun (WGS) entry which is preliminary data.</text>
</comment>
<evidence type="ECO:0000313" key="1">
    <source>
        <dbReference type="EMBL" id="EGG48313.1"/>
    </source>
</evidence>
<proteinExistence type="predicted"/>
<dbReference type="EMBL" id="AEYX01000025">
    <property type="protein sequence ID" value="EGG48313.1"/>
    <property type="molecule type" value="Genomic_DNA"/>
</dbReference>
<protein>
    <submittedName>
        <fullName evidence="1">Uncharacterized protein</fullName>
    </submittedName>
</protein>
<name>F3NE43_9ACTN</name>
<evidence type="ECO:0000313" key="2">
    <source>
        <dbReference type="Proteomes" id="UP000003022"/>
    </source>
</evidence>
<organism evidence="1 2">
    <name type="scientific">Streptomyces griseoaurantiacus M045</name>
    <dbReference type="NCBI Taxonomy" id="996637"/>
    <lineage>
        <taxon>Bacteria</taxon>
        <taxon>Bacillati</taxon>
        <taxon>Actinomycetota</taxon>
        <taxon>Actinomycetes</taxon>
        <taxon>Kitasatosporales</taxon>
        <taxon>Streptomycetaceae</taxon>
        <taxon>Streptomyces</taxon>
        <taxon>Streptomyces aurantiacus group</taxon>
    </lineage>
</organism>
<sequence>MQKRPRRFPWKGCHLQDRLHSIDFRPIPSLLNPVATPGIDWSSAWPI</sequence>